<evidence type="ECO:0000256" key="4">
    <source>
        <dbReference type="ARBA" id="ARBA00023136"/>
    </source>
</evidence>
<feature type="transmembrane region" description="Helical" evidence="5">
    <location>
        <begin position="12"/>
        <end position="36"/>
    </location>
</feature>
<comment type="caution">
    <text evidence="6">The sequence shown here is derived from an EMBL/GenBank/DDBJ whole genome shotgun (WGS) entry which is preliminary data.</text>
</comment>
<dbReference type="SUPFAM" id="SSF103473">
    <property type="entry name" value="MFS general substrate transporter"/>
    <property type="match status" value="1"/>
</dbReference>
<evidence type="ECO:0000256" key="5">
    <source>
        <dbReference type="SAM" id="Phobius"/>
    </source>
</evidence>
<dbReference type="InterPro" id="IPR036259">
    <property type="entry name" value="MFS_trans_sf"/>
</dbReference>
<gene>
    <name evidence="6" type="ORF">BJY01DRAFT_237179</name>
</gene>
<keyword evidence="2 5" id="KW-0812">Transmembrane</keyword>
<keyword evidence="7" id="KW-1185">Reference proteome</keyword>
<protein>
    <submittedName>
        <fullName evidence="6">Major facilitator superfamily domain-containing protein</fullName>
    </submittedName>
</protein>
<dbReference type="InterPro" id="IPR050360">
    <property type="entry name" value="MFS_Sugar_Transporters"/>
</dbReference>
<dbReference type="Pfam" id="PF00083">
    <property type="entry name" value="Sugar_tr"/>
    <property type="match status" value="2"/>
</dbReference>
<keyword evidence="3 5" id="KW-1133">Transmembrane helix</keyword>
<dbReference type="Gene3D" id="1.20.1250.20">
    <property type="entry name" value="MFS general substrate transporter like domains"/>
    <property type="match status" value="3"/>
</dbReference>
<proteinExistence type="predicted"/>
<dbReference type="InterPro" id="IPR005828">
    <property type="entry name" value="MFS_sugar_transport-like"/>
</dbReference>
<dbReference type="PANTHER" id="PTHR48022">
    <property type="entry name" value="PLASTIDIC GLUCOSE TRANSPORTER 4"/>
    <property type="match status" value="1"/>
</dbReference>
<reference evidence="6 7" key="1">
    <citation type="submission" date="2024-07" db="EMBL/GenBank/DDBJ databases">
        <title>Section-level genome sequencing and comparative genomics of Aspergillus sections Usti and Cavernicolus.</title>
        <authorList>
            <consortium name="Lawrence Berkeley National Laboratory"/>
            <person name="Nybo J.L."/>
            <person name="Vesth T.C."/>
            <person name="Theobald S."/>
            <person name="Frisvad J.C."/>
            <person name="Larsen T.O."/>
            <person name="Kjaerboelling I."/>
            <person name="Rothschild-Mancinelli K."/>
            <person name="Lyhne E.K."/>
            <person name="Kogle M.E."/>
            <person name="Barry K."/>
            <person name="Clum A."/>
            <person name="Na H."/>
            <person name="Ledsgaard L."/>
            <person name="Lin J."/>
            <person name="Lipzen A."/>
            <person name="Kuo A."/>
            <person name="Riley R."/>
            <person name="Mondo S."/>
            <person name="Labutti K."/>
            <person name="Haridas S."/>
            <person name="Pangalinan J."/>
            <person name="Salamov A.A."/>
            <person name="Simmons B.A."/>
            <person name="Magnuson J.K."/>
            <person name="Chen J."/>
            <person name="Drula E."/>
            <person name="Henrissat B."/>
            <person name="Wiebenga A."/>
            <person name="Lubbers R.J."/>
            <person name="Gomes A.C."/>
            <person name="Makela M.R."/>
            <person name="Stajich J."/>
            <person name="Grigoriev I.V."/>
            <person name="Mortensen U.H."/>
            <person name="De Vries R.P."/>
            <person name="Baker S.E."/>
            <person name="Andersen M.R."/>
        </authorList>
    </citation>
    <scope>NUCLEOTIDE SEQUENCE [LARGE SCALE GENOMIC DNA]</scope>
    <source>
        <strain evidence="6 7">CBS 123904</strain>
    </source>
</reference>
<dbReference type="Proteomes" id="UP001610446">
    <property type="component" value="Unassembled WGS sequence"/>
</dbReference>
<comment type="subcellular location">
    <subcellularLocation>
        <location evidence="1">Membrane</location>
        <topology evidence="1">Multi-pass membrane protein</topology>
    </subcellularLocation>
</comment>
<evidence type="ECO:0000256" key="2">
    <source>
        <dbReference type="ARBA" id="ARBA00022692"/>
    </source>
</evidence>
<feature type="transmembrane region" description="Helical" evidence="5">
    <location>
        <begin position="239"/>
        <end position="262"/>
    </location>
</feature>
<evidence type="ECO:0000256" key="1">
    <source>
        <dbReference type="ARBA" id="ARBA00004141"/>
    </source>
</evidence>
<sequence length="304" mass="33711">MNQERLHHLLQTAFVVFPAFFLFGYCQVVVGALVSFEAFTRFFPQLDTLHSTGVLESHRSLIQGVYNHIGAVLTLVGPALSCSAFHLLQLFVGRILTEMGVGIFSATVPAWQSECSPPMNRGRHVQHDFSWRVPRAVPAVFSIILCSSIFFFPESPRWLVSVGKITQQITAIEVSIGSTASHASSYRDIFTMKMTGAQVISTYPTVLFKQNLDLSDGATRVLIAAIISQFRIDHFGRRILFLICGAGIASSFFVFLFNFFFLTGFLRPSFLYCTEVASSRLRIAVPSISTTNHWLSGRAPIAAT</sequence>
<dbReference type="EMBL" id="JBFXLU010000135">
    <property type="protein sequence ID" value="KAL2839284.1"/>
    <property type="molecule type" value="Genomic_DNA"/>
</dbReference>
<name>A0ABR4JGW9_9EURO</name>
<accession>A0ABR4JGW9</accession>
<evidence type="ECO:0000313" key="7">
    <source>
        <dbReference type="Proteomes" id="UP001610446"/>
    </source>
</evidence>
<evidence type="ECO:0000256" key="3">
    <source>
        <dbReference type="ARBA" id="ARBA00022989"/>
    </source>
</evidence>
<dbReference type="PANTHER" id="PTHR48022:SF45">
    <property type="entry name" value="MAJOR FACILITATOR SUPERFAMILY (MFS) PROFILE DOMAIN-CONTAINING PROTEIN-RELATED"/>
    <property type="match status" value="1"/>
</dbReference>
<evidence type="ECO:0000313" key="6">
    <source>
        <dbReference type="EMBL" id="KAL2839284.1"/>
    </source>
</evidence>
<organism evidence="6 7">
    <name type="scientific">Aspergillus pseudoustus</name>
    <dbReference type="NCBI Taxonomy" id="1810923"/>
    <lineage>
        <taxon>Eukaryota</taxon>
        <taxon>Fungi</taxon>
        <taxon>Dikarya</taxon>
        <taxon>Ascomycota</taxon>
        <taxon>Pezizomycotina</taxon>
        <taxon>Eurotiomycetes</taxon>
        <taxon>Eurotiomycetidae</taxon>
        <taxon>Eurotiales</taxon>
        <taxon>Aspergillaceae</taxon>
        <taxon>Aspergillus</taxon>
        <taxon>Aspergillus subgen. Nidulantes</taxon>
    </lineage>
</organism>
<feature type="transmembrane region" description="Helical" evidence="5">
    <location>
        <begin position="65"/>
        <end position="88"/>
    </location>
</feature>
<keyword evidence="4 5" id="KW-0472">Membrane</keyword>